<dbReference type="InterPro" id="IPR050066">
    <property type="entry name" value="UvrABC_protein_C"/>
</dbReference>
<dbReference type="SMART" id="SM00465">
    <property type="entry name" value="GIYc"/>
    <property type="match status" value="1"/>
</dbReference>
<evidence type="ECO:0000256" key="5">
    <source>
        <dbReference type="ARBA" id="ARBA00023204"/>
    </source>
</evidence>
<dbReference type="PANTHER" id="PTHR30562:SF10">
    <property type="entry name" value="EXCINUCLEASE CHO"/>
    <property type="match status" value="1"/>
</dbReference>
<keyword evidence="3" id="KW-0378">Hydrolase</keyword>
<dbReference type="Gene3D" id="3.40.1440.10">
    <property type="entry name" value="GIY-YIG endonuclease"/>
    <property type="match status" value="1"/>
</dbReference>
<evidence type="ECO:0000259" key="10">
    <source>
        <dbReference type="PROSITE" id="PS50164"/>
    </source>
</evidence>
<proteinExistence type="predicted"/>
<reference evidence="11 12" key="1">
    <citation type="submission" date="2016-05" db="EMBL/GenBank/DDBJ databases">
        <authorList>
            <person name="Lavstsen T."/>
            <person name="Jespersen J.S."/>
        </authorList>
    </citation>
    <scope>NUCLEOTIDE SEQUENCE [LARGE SCALE GENOMIC DNA]</scope>
    <source>
        <strain evidence="11 12">SM-5815</strain>
    </source>
</reference>
<dbReference type="EMBL" id="LXXM01000237">
    <property type="protein sequence ID" value="PZS87175.1"/>
    <property type="molecule type" value="Genomic_DNA"/>
</dbReference>
<evidence type="ECO:0000256" key="8">
    <source>
        <dbReference type="ARBA" id="ARBA00042138"/>
    </source>
</evidence>
<dbReference type="InterPro" id="IPR047296">
    <property type="entry name" value="GIY-YIG_UvrC_Cho"/>
</dbReference>
<feature type="domain" description="GIY-YIG" evidence="10">
    <location>
        <begin position="21"/>
        <end position="95"/>
    </location>
</feature>
<keyword evidence="2" id="KW-0228">DNA excision</keyword>
<keyword evidence="6" id="KW-0742">SOS response</keyword>
<dbReference type="CDD" id="cd10434">
    <property type="entry name" value="GIY-YIG_UvrC_Cho"/>
    <property type="match status" value="1"/>
</dbReference>
<evidence type="ECO:0000256" key="2">
    <source>
        <dbReference type="ARBA" id="ARBA00022769"/>
    </source>
</evidence>
<dbReference type="InterPro" id="IPR035901">
    <property type="entry name" value="GIY-YIG_endonuc_sf"/>
</dbReference>
<evidence type="ECO:0000256" key="9">
    <source>
        <dbReference type="ARBA" id="ARBA00042732"/>
    </source>
</evidence>
<dbReference type="GO" id="GO:0009432">
    <property type="term" value="P:SOS response"/>
    <property type="evidence" value="ECO:0007669"/>
    <property type="project" value="UniProtKB-KW"/>
</dbReference>
<keyword evidence="1" id="KW-0227">DNA damage</keyword>
<protein>
    <recommendedName>
        <fullName evidence="7">Excinuclease cho</fullName>
    </recommendedName>
    <alternativeName>
        <fullName evidence="9">Endonuclease cho</fullName>
    </alternativeName>
    <alternativeName>
        <fullName evidence="8">UvrC homolog protein</fullName>
    </alternativeName>
</protein>
<accession>A0A2W6ITI0</accession>
<dbReference type="PROSITE" id="PS50164">
    <property type="entry name" value="GIY_YIG"/>
    <property type="match status" value="1"/>
</dbReference>
<dbReference type="GO" id="GO:0016787">
    <property type="term" value="F:hydrolase activity"/>
    <property type="evidence" value="ECO:0007669"/>
    <property type="project" value="UniProtKB-KW"/>
</dbReference>
<evidence type="ECO:0000256" key="1">
    <source>
        <dbReference type="ARBA" id="ARBA00022763"/>
    </source>
</evidence>
<dbReference type="GO" id="GO:0009380">
    <property type="term" value="C:excinuclease repair complex"/>
    <property type="evidence" value="ECO:0007669"/>
    <property type="project" value="TreeGrafter"/>
</dbReference>
<dbReference type="PANTHER" id="PTHR30562">
    <property type="entry name" value="UVRC/OXIDOREDUCTASE"/>
    <property type="match status" value="1"/>
</dbReference>
<evidence type="ECO:0000256" key="4">
    <source>
        <dbReference type="ARBA" id="ARBA00022881"/>
    </source>
</evidence>
<evidence type="ECO:0000313" key="12">
    <source>
        <dbReference type="Proteomes" id="UP000249614"/>
    </source>
</evidence>
<dbReference type="Proteomes" id="UP000249614">
    <property type="component" value="Unassembled WGS sequence"/>
</dbReference>
<evidence type="ECO:0000256" key="3">
    <source>
        <dbReference type="ARBA" id="ARBA00022801"/>
    </source>
</evidence>
<keyword evidence="4" id="KW-0267">Excision nuclease</keyword>
<name>A0A2W6ITI0_STEMA</name>
<dbReference type="SUPFAM" id="SSF82771">
    <property type="entry name" value="GIY-YIG endonuclease"/>
    <property type="match status" value="1"/>
</dbReference>
<gene>
    <name evidence="11" type="ORF">A7X83_01840</name>
</gene>
<keyword evidence="5" id="KW-0234">DNA repair</keyword>
<organism evidence="11 12">
    <name type="scientific">Stenotrophomonas maltophilia</name>
    <name type="common">Pseudomonas maltophilia</name>
    <name type="synonym">Xanthomonas maltophilia</name>
    <dbReference type="NCBI Taxonomy" id="40324"/>
    <lineage>
        <taxon>Bacteria</taxon>
        <taxon>Pseudomonadati</taxon>
        <taxon>Pseudomonadota</taxon>
        <taxon>Gammaproteobacteria</taxon>
        <taxon>Lysobacterales</taxon>
        <taxon>Lysobacteraceae</taxon>
        <taxon>Stenotrophomonas</taxon>
        <taxon>Stenotrophomonas maltophilia group</taxon>
    </lineage>
</organism>
<evidence type="ECO:0000256" key="6">
    <source>
        <dbReference type="ARBA" id="ARBA00023236"/>
    </source>
</evidence>
<dbReference type="InterPro" id="IPR000305">
    <property type="entry name" value="GIY-YIG_endonuc"/>
</dbReference>
<sequence length="270" mass="29615">MSSMRNVLHRDLVSKAASLPRLPGVYTFHDEAGAALYIGKSVDIRRRVLDHLRAPDEQRLVGRTDGFSCIRTAGDIGAQLLEARLIKQAKPLFNRKLRRNKRLCTIVLAADGVRIEDVHGADPAQAHGLFPGRHAAIAALQRLADEHQLCYGRLGIESVRAGVPCFRHLLRRCAGACNGSEPASAHDERLRGGLAGYHRRAWPYAGAIGIDERSEDMRQIHVVRNWTYLGSAPTIAAARRLDTPAVGFDRDGYSVLARPLVSASVKIIAL</sequence>
<dbReference type="GO" id="GO:0006289">
    <property type="term" value="P:nucleotide-excision repair"/>
    <property type="evidence" value="ECO:0007669"/>
    <property type="project" value="InterPro"/>
</dbReference>
<evidence type="ECO:0000256" key="7">
    <source>
        <dbReference type="ARBA" id="ARBA00040756"/>
    </source>
</evidence>
<dbReference type="GO" id="GO:0004518">
    <property type="term" value="F:nuclease activity"/>
    <property type="evidence" value="ECO:0007669"/>
    <property type="project" value="UniProtKB-KW"/>
</dbReference>
<dbReference type="AlphaFoldDB" id="A0A2W6ITI0"/>
<comment type="caution">
    <text evidence="11">The sequence shown here is derived from an EMBL/GenBank/DDBJ whole genome shotgun (WGS) entry which is preliminary data.</text>
</comment>
<evidence type="ECO:0000313" key="11">
    <source>
        <dbReference type="EMBL" id="PZS87175.1"/>
    </source>
</evidence>